<dbReference type="PANTHER" id="PTHR48090:SF1">
    <property type="entry name" value="PROPHAGE BACTOPRENOL GLUCOSYL TRANSFERASE HOMOLOG"/>
    <property type="match status" value="1"/>
</dbReference>
<evidence type="ECO:0000256" key="7">
    <source>
        <dbReference type="SAM" id="Phobius"/>
    </source>
</evidence>
<evidence type="ECO:0000256" key="3">
    <source>
        <dbReference type="ARBA" id="ARBA00022679"/>
    </source>
</evidence>
<comment type="caution">
    <text evidence="9">The sequence shown here is derived from an EMBL/GenBank/DDBJ whole genome shotgun (WGS) entry which is preliminary data.</text>
</comment>
<protein>
    <submittedName>
        <fullName evidence="9">Glycosyltransferase</fullName>
        <ecNumber evidence="9">2.4.-.-</ecNumber>
    </submittedName>
</protein>
<evidence type="ECO:0000256" key="4">
    <source>
        <dbReference type="ARBA" id="ARBA00022692"/>
    </source>
</evidence>
<dbReference type="SUPFAM" id="SSF53448">
    <property type="entry name" value="Nucleotide-diphospho-sugar transferases"/>
    <property type="match status" value="1"/>
</dbReference>
<keyword evidence="10" id="KW-1185">Reference proteome</keyword>
<organism evidence="9 10">
    <name type="scientific">Ancylobacter amanitiformis</name>
    <dbReference type="NCBI Taxonomy" id="217069"/>
    <lineage>
        <taxon>Bacteria</taxon>
        <taxon>Pseudomonadati</taxon>
        <taxon>Pseudomonadota</taxon>
        <taxon>Alphaproteobacteria</taxon>
        <taxon>Hyphomicrobiales</taxon>
        <taxon>Xanthobacteraceae</taxon>
        <taxon>Ancylobacter</taxon>
    </lineage>
</organism>
<comment type="subcellular location">
    <subcellularLocation>
        <location evidence="1">Membrane</location>
        <topology evidence="1">Multi-pass membrane protein</topology>
    </subcellularLocation>
</comment>
<evidence type="ECO:0000313" key="10">
    <source>
        <dbReference type="Proteomes" id="UP001235094"/>
    </source>
</evidence>
<gene>
    <name evidence="9" type="ORF">QOZ99_003999</name>
</gene>
<dbReference type="PANTHER" id="PTHR48090">
    <property type="entry name" value="UNDECAPRENYL-PHOSPHATE 4-DEOXY-4-FORMAMIDO-L-ARABINOSE TRANSFERASE-RELATED"/>
    <property type="match status" value="1"/>
</dbReference>
<keyword evidence="5 7" id="KW-1133">Transmembrane helix</keyword>
<evidence type="ECO:0000256" key="1">
    <source>
        <dbReference type="ARBA" id="ARBA00004141"/>
    </source>
</evidence>
<dbReference type="InterPro" id="IPR001173">
    <property type="entry name" value="Glyco_trans_2-like"/>
</dbReference>
<feature type="domain" description="Glycosyltransferase 2-like" evidence="8">
    <location>
        <begin position="4"/>
        <end position="141"/>
    </location>
</feature>
<feature type="transmembrane region" description="Helical" evidence="7">
    <location>
        <begin position="224"/>
        <end position="244"/>
    </location>
</feature>
<dbReference type="InterPro" id="IPR050256">
    <property type="entry name" value="Glycosyltransferase_2"/>
</dbReference>
<evidence type="ECO:0000256" key="5">
    <source>
        <dbReference type="ARBA" id="ARBA00022989"/>
    </source>
</evidence>
<proteinExistence type="predicted"/>
<dbReference type="CDD" id="cd04187">
    <property type="entry name" value="DPM1_like_bac"/>
    <property type="match status" value="1"/>
</dbReference>
<dbReference type="Gene3D" id="3.90.550.10">
    <property type="entry name" value="Spore Coat Polysaccharide Biosynthesis Protein SpsA, Chain A"/>
    <property type="match status" value="1"/>
</dbReference>
<keyword evidence="4 7" id="KW-0812">Transmembrane</keyword>
<evidence type="ECO:0000259" key="8">
    <source>
        <dbReference type="Pfam" id="PF00535"/>
    </source>
</evidence>
<dbReference type="Proteomes" id="UP001235094">
    <property type="component" value="Unassembled WGS sequence"/>
</dbReference>
<name>A0ABU0LWL0_9HYPH</name>
<accession>A0ABU0LWL0</accession>
<dbReference type="RefSeq" id="WP_306891727.1">
    <property type="nucleotide sequence ID" value="NZ_JAUSVR010000021.1"/>
</dbReference>
<evidence type="ECO:0000256" key="2">
    <source>
        <dbReference type="ARBA" id="ARBA00022676"/>
    </source>
</evidence>
<evidence type="ECO:0000313" key="9">
    <source>
        <dbReference type="EMBL" id="MDQ0513083.1"/>
    </source>
</evidence>
<feature type="transmembrane region" description="Helical" evidence="7">
    <location>
        <begin position="264"/>
        <end position="285"/>
    </location>
</feature>
<dbReference type="EMBL" id="JAUSVR010000021">
    <property type="protein sequence ID" value="MDQ0513083.1"/>
    <property type="molecule type" value="Genomic_DNA"/>
</dbReference>
<dbReference type="InterPro" id="IPR029044">
    <property type="entry name" value="Nucleotide-diphossugar_trans"/>
</dbReference>
<keyword evidence="6 7" id="KW-0472">Membrane</keyword>
<dbReference type="Pfam" id="PF00535">
    <property type="entry name" value="Glycos_transf_2"/>
    <property type="match status" value="1"/>
</dbReference>
<keyword evidence="3 9" id="KW-0808">Transferase</keyword>
<evidence type="ECO:0000256" key="6">
    <source>
        <dbReference type="ARBA" id="ARBA00023136"/>
    </source>
</evidence>
<keyword evidence="2 9" id="KW-0328">Glycosyltransferase</keyword>
<dbReference type="EC" id="2.4.-.-" evidence="9"/>
<reference evidence="9 10" key="1">
    <citation type="submission" date="2023-07" db="EMBL/GenBank/DDBJ databases">
        <title>Genomic Encyclopedia of Type Strains, Phase IV (KMG-IV): sequencing the most valuable type-strain genomes for metagenomic binning, comparative biology and taxonomic classification.</title>
        <authorList>
            <person name="Goeker M."/>
        </authorList>
    </citation>
    <scope>NUCLEOTIDE SEQUENCE [LARGE SCALE GENOMIC DNA]</scope>
    <source>
        <strain evidence="9 10">DSM 15561</strain>
    </source>
</reference>
<sequence length="308" mass="34245">MKLSIVTTLYRSEPHIVEFCDRALAAARAIASDVELVIVNDGSPDRAFALARDYARTHPGLVVVDLSRNFGHHPAMMAGLRQATGDLVFLIDSDLEEEPEWLARFLARLTESGADVVYGVQETRRGGVVDRIGGHVYYALFRLLSGLDIPANLVTARLMTRRYVDALVSFEERELDIAGLWVLSGFEQVAIPVIKHSSSPTTYSILHKIRLMIDSITSFSNTPLVAIFNIGLTIFFGSMLWSLYLLVNWLFLDTPLSGWTSVMMSIWILGGMIISFIGVIGIYLAKVFSETKRRPSVIVRDIVRSAPP</sequence>
<dbReference type="GO" id="GO:0016757">
    <property type="term" value="F:glycosyltransferase activity"/>
    <property type="evidence" value="ECO:0007669"/>
    <property type="project" value="UniProtKB-KW"/>
</dbReference>